<dbReference type="Proteomes" id="UP000234849">
    <property type="component" value="Unassembled WGS sequence"/>
</dbReference>
<evidence type="ECO:0008006" key="3">
    <source>
        <dbReference type="Google" id="ProtNLM"/>
    </source>
</evidence>
<evidence type="ECO:0000313" key="1">
    <source>
        <dbReference type="EMBL" id="PLT55880.1"/>
    </source>
</evidence>
<reference evidence="1 2" key="1">
    <citation type="journal article" date="2017" name="Genome Med.">
        <title>A novel Ruminococcus gnavus clade enriched in inflammatory bowel disease patients.</title>
        <authorList>
            <person name="Hall A.B."/>
            <person name="Yassour M."/>
            <person name="Sauk J."/>
            <person name="Garner A."/>
            <person name="Jiang X."/>
            <person name="Arthur T."/>
            <person name="Lagoudas G.K."/>
            <person name="Vatanen T."/>
            <person name="Fornelos N."/>
            <person name="Wilson R."/>
            <person name="Bertha M."/>
            <person name="Cohen M."/>
            <person name="Garber J."/>
            <person name="Khalili H."/>
            <person name="Gevers D."/>
            <person name="Ananthakrishnan A.N."/>
            <person name="Kugathasan S."/>
            <person name="Lander E.S."/>
            <person name="Blainey P."/>
            <person name="Vlamakis H."/>
            <person name="Xavier R.J."/>
            <person name="Huttenhower C."/>
        </authorList>
    </citation>
    <scope>NUCLEOTIDE SEQUENCE [LARGE SCALE GENOMIC DNA]</scope>
    <source>
        <strain evidence="1 2">RJX1118</strain>
    </source>
</reference>
<name>A0A2N5NJ78_MEDGN</name>
<protein>
    <recommendedName>
        <fullName evidence="3">DUF3990 domain-containing protein</fullName>
    </recommendedName>
</protein>
<dbReference type="EMBL" id="NIHM01000007">
    <property type="protein sequence ID" value="PLT55880.1"/>
    <property type="molecule type" value="Genomic_DNA"/>
</dbReference>
<gene>
    <name evidence="1" type="ORF">CDL18_06790</name>
</gene>
<dbReference type="AlphaFoldDB" id="A0A2N5NJ78"/>
<evidence type="ECO:0000313" key="2">
    <source>
        <dbReference type="Proteomes" id="UP000234849"/>
    </source>
</evidence>
<dbReference type="Gene3D" id="3.90.228.10">
    <property type="match status" value="1"/>
</dbReference>
<dbReference type="SUPFAM" id="SSF56399">
    <property type="entry name" value="ADP-ribosylation"/>
    <property type="match status" value="1"/>
</dbReference>
<dbReference type="RefSeq" id="WP_101879512.1">
    <property type="nucleotide sequence ID" value="NZ_NIHM01000007.1"/>
</dbReference>
<accession>A0A2N5NJ78</accession>
<proteinExistence type="predicted"/>
<organism evidence="1 2">
    <name type="scientific">Mediterraneibacter gnavus</name>
    <name type="common">Ruminococcus gnavus</name>
    <dbReference type="NCBI Taxonomy" id="33038"/>
    <lineage>
        <taxon>Bacteria</taxon>
        <taxon>Bacillati</taxon>
        <taxon>Bacillota</taxon>
        <taxon>Clostridia</taxon>
        <taxon>Lachnospirales</taxon>
        <taxon>Lachnospiraceae</taxon>
        <taxon>Mediterraneibacter</taxon>
    </lineage>
</organism>
<sequence length="189" mass="22174">MEYKETYRDLCHGTDEKSAEKIRKKGFIPSESKGNWCGAGIYFYDIKAKAWWSAQRTCNEIKKQTGEKVSPKVVFADIIELPKREIFDLRVHTDLCQFQKEIQLLLEKTEARLEIDGIEDETERKIILRSMLIDFYAKRKNVKLVIGTFRQRPQEKYRDAIEFADGLQIVFGAETIYCVKDQEILTNIH</sequence>
<comment type="caution">
    <text evidence="1">The sequence shown here is derived from an EMBL/GenBank/DDBJ whole genome shotgun (WGS) entry which is preliminary data.</text>
</comment>